<dbReference type="RefSeq" id="WP_307218822.1">
    <property type="nucleotide sequence ID" value="NZ_JAUSTI010000012.1"/>
</dbReference>
<sequence>MSIHHMGQKIAFADIKTRLPHESWMYTQNEAHDGEFDAEEVWLHSGDLHIPELLLDEGPFLIMVEGNLIVDRYIGNTESDAAASNLVVLGDLTTPYMLVGGQEIYITGHLYVEDMFWGDYNHGELTVRGNVEGGLLVSTEQYGIQVQGQRKVKRQLQEWEDLGPWQGFDMLKLFVPECVIDEDTEEPFLWREEMIKRLQQGQPVIHREYIQAAGVEPDVPDWFEDHRVSAENIQRLTHPSLLPVKEDDELLNSYEFWLGEQFCRASVYGDEHTEGYFRSLYFQDEHGCALLLKIEPVDQASGSPKELAEQAEKPAWKISGAYRYVNRENSEWSVFTEKSPSDIQKLSNHGWDTLLQSVSNYQYARTLITSQRIRDLLALPIVEPYDDYYDDDRHGLWIGDFYYAFRQAGQMCDGIPQPAMLRIGREYVDIEGETRVEKYYYTLHQHVDGSESVLIEYSAQEDEDDDEEPLTIELHYAGGSQLLHAVQLLERGRKEIIQANEDLLNGELPYGVDSFAKRYWKSKGYLK</sequence>
<gene>
    <name evidence="1" type="ORF">J2T19_004052</name>
</gene>
<accession>A0ABT9WHW9</accession>
<evidence type="ECO:0008006" key="3">
    <source>
        <dbReference type="Google" id="ProtNLM"/>
    </source>
</evidence>
<protein>
    <recommendedName>
        <fullName evidence="3">Polymer-forming cytoskeletal protein</fullName>
    </recommendedName>
</protein>
<comment type="caution">
    <text evidence="1">The sequence shown here is derived from an EMBL/GenBank/DDBJ whole genome shotgun (WGS) entry which is preliminary data.</text>
</comment>
<name>A0ABT9WHW9_9BACL</name>
<reference evidence="1 2" key="1">
    <citation type="submission" date="2023-07" db="EMBL/GenBank/DDBJ databases">
        <title>Sorghum-associated microbial communities from plants grown in Nebraska, USA.</title>
        <authorList>
            <person name="Schachtman D."/>
        </authorList>
    </citation>
    <scope>NUCLEOTIDE SEQUENCE [LARGE SCALE GENOMIC DNA]</scope>
    <source>
        <strain evidence="1 2">DS1314</strain>
    </source>
</reference>
<dbReference type="Proteomes" id="UP001233836">
    <property type="component" value="Unassembled WGS sequence"/>
</dbReference>
<evidence type="ECO:0000313" key="1">
    <source>
        <dbReference type="EMBL" id="MDQ0172562.1"/>
    </source>
</evidence>
<organism evidence="1 2">
    <name type="scientific">Paenibacillus tundrae</name>
    <dbReference type="NCBI Taxonomy" id="528187"/>
    <lineage>
        <taxon>Bacteria</taxon>
        <taxon>Bacillati</taxon>
        <taxon>Bacillota</taxon>
        <taxon>Bacilli</taxon>
        <taxon>Bacillales</taxon>
        <taxon>Paenibacillaceae</taxon>
        <taxon>Paenibacillus</taxon>
    </lineage>
</organism>
<dbReference type="EMBL" id="JAUSTI010000012">
    <property type="protein sequence ID" value="MDQ0172562.1"/>
    <property type="molecule type" value="Genomic_DNA"/>
</dbReference>
<evidence type="ECO:0000313" key="2">
    <source>
        <dbReference type="Proteomes" id="UP001233836"/>
    </source>
</evidence>
<proteinExistence type="predicted"/>
<keyword evidence="2" id="KW-1185">Reference proteome</keyword>